<accession>A0A2V2BN02</accession>
<organism evidence="1 2">
    <name type="scientific">Pantoea allii</name>
    <dbReference type="NCBI Taxonomy" id="574096"/>
    <lineage>
        <taxon>Bacteria</taxon>
        <taxon>Pseudomonadati</taxon>
        <taxon>Pseudomonadota</taxon>
        <taxon>Gammaproteobacteria</taxon>
        <taxon>Enterobacterales</taxon>
        <taxon>Erwiniaceae</taxon>
        <taxon>Pantoea</taxon>
    </lineage>
</organism>
<sequence length="92" mass="10920">MEIKNNDGQKVCLTVDEISLTWFFMTGMDMKQIASWMALPVHAAYYIKQRVMKKLGVKNNSEFIIWFLNNRGRDETEKTEHRRLPHNDSLMK</sequence>
<protein>
    <submittedName>
        <fullName evidence="1">DNA-binding CsgD family transcriptional regulator</fullName>
    </submittedName>
</protein>
<evidence type="ECO:0000313" key="1">
    <source>
        <dbReference type="EMBL" id="PWL00588.1"/>
    </source>
</evidence>
<comment type="caution">
    <text evidence="1">The sequence shown here is derived from an EMBL/GenBank/DDBJ whole genome shotgun (WGS) entry which is preliminary data.</text>
</comment>
<dbReference type="Proteomes" id="UP000245981">
    <property type="component" value="Unassembled WGS sequence"/>
</dbReference>
<name>A0A2V2BN02_9GAMM</name>
<dbReference type="RefSeq" id="WP_181377100.1">
    <property type="nucleotide sequence ID" value="NZ_CP193916.1"/>
</dbReference>
<dbReference type="GO" id="GO:0006355">
    <property type="term" value="P:regulation of DNA-templated transcription"/>
    <property type="evidence" value="ECO:0007669"/>
    <property type="project" value="InterPro"/>
</dbReference>
<dbReference type="InterPro" id="IPR016032">
    <property type="entry name" value="Sig_transdc_resp-reg_C-effctor"/>
</dbReference>
<dbReference type="Gene3D" id="1.10.10.10">
    <property type="entry name" value="Winged helix-like DNA-binding domain superfamily/Winged helix DNA-binding domain"/>
    <property type="match status" value="1"/>
</dbReference>
<gene>
    <name evidence="1" type="ORF">C7431_101400</name>
</gene>
<dbReference type="InterPro" id="IPR036388">
    <property type="entry name" value="WH-like_DNA-bd_sf"/>
</dbReference>
<dbReference type="GO" id="GO:0003677">
    <property type="term" value="F:DNA binding"/>
    <property type="evidence" value="ECO:0007669"/>
    <property type="project" value="UniProtKB-KW"/>
</dbReference>
<evidence type="ECO:0000313" key="2">
    <source>
        <dbReference type="Proteomes" id="UP000245981"/>
    </source>
</evidence>
<dbReference type="EMBL" id="QGHF01000001">
    <property type="protein sequence ID" value="PWL00588.1"/>
    <property type="molecule type" value="Genomic_DNA"/>
</dbReference>
<keyword evidence="1" id="KW-0238">DNA-binding</keyword>
<dbReference type="SUPFAM" id="SSF46894">
    <property type="entry name" value="C-terminal effector domain of the bipartite response regulators"/>
    <property type="match status" value="1"/>
</dbReference>
<reference evidence="1 2" key="1">
    <citation type="submission" date="2018-05" db="EMBL/GenBank/DDBJ databases">
        <title>Genomic Encyclopedia of Type Strains, Phase IV (KMG-V): Genome sequencing to study the core and pangenomes of soil and plant-associated prokaryotes.</title>
        <authorList>
            <person name="Whitman W."/>
        </authorList>
    </citation>
    <scope>NUCLEOTIDE SEQUENCE [LARGE SCALE GENOMIC DNA]</scope>
    <source>
        <strain evidence="1 2">PNA 200-10</strain>
    </source>
</reference>
<dbReference type="STRING" id="574096.HA38_21305"/>
<proteinExistence type="predicted"/>
<dbReference type="AlphaFoldDB" id="A0A2V2BN02"/>